<dbReference type="InterPro" id="IPR004506">
    <property type="entry name" value="MnmA-like"/>
</dbReference>
<dbReference type="NCBIfam" id="TIGR00420">
    <property type="entry name" value="trmU"/>
    <property type="match status" value="1"/>
</dbReference>
<evidence type="ECO:0000256" key="1">
    <source>
        <dbReference type="ARBA" id="ARBA00022555"/>
    </source>
</evidence>
<feature type="active site" description="Nucleophile" evidence="9">
    <location>
        <position position="94"/>
    </location>
</feature>
<keyword evidence="13" id="KW-1185">Reference proteome</keyword>
<feature type="site" description="Interaction with tRNA" evidence="9">
    <location>
        <position position="119"/>
    </location>
</feature>
<dbReference type="NCBIfam" id="NF001138">
    <property type="entry name" value="PRK00143.1"/>
    <property type="match status" value="1"/>
</dbReference>
<dbReference type="PANTHER" id="PTHR11933">
    <property type="entry name" value="TRNA 5-METHYLAMINOMETHYL-2-THIOURIDYLATE -METHYLTRANSFERASE"/>
    <property type="match status" value="1"/>
</dbReference>
<dbReference type="InterPro" id="IPR014729">
    <property type="entry name" value="Rossmann-like_a/b/a_fold"/>
</dbReference>
<evidence type="ECO:0000313" key="12">
    <source>
        <dbReference type="EMBL" id="QDV07643.1"/>
    </source>
</evidence>
<dbReference type="GO" id="GO:0005737">
    <property type="term" value="C:cytoplasm"/>
    <property type="evidence" value="ECO:0007669"/>
    <property type="project" value="UniProtKB-SubCell"/>
</dbReference>
<keyword evidence="3 9" id="KW-0819">tRNA processing</keyword>
<dbReference type="Gene3D" id="2.40.30.10">
    <property type="entry name" value="Translation factors"/>
    <property type="match status" value="1"/>
</dbReference>
<dbReference type="GO" id="GO:0002143">
    <property type="term" value="P:tRNA wobble position uridine thiolation"/>
    <property type="evidence" value="ECO:0007669"/>
    <property type="project" value="TreeGrafter"/>
</dbReference>
<keyword evidence="4 9" id="KW-0547">Nucleotide-binding</keyword>
<comment type="subcellular location">
    <subcellularLocation>
        <location evidence="9">Cytoplasm</location>
    </subcellularLocation>
</comment>
<keyword evidence="7" id="KW-1015">Disulfide bond</keyword>
<dbReference type="AlphaFoldDB" id="A0A518EU73"/>
<evidence type="ECO:0000256" key="6">
    <source>
        <dbReference type="ARBA" id="ARBA00022884"/>
    </source>
</evidence>
<dbReference type="EMBL" id="CP036434">
    <property type="protein sequence ID" value="QDV07643.1"/>
    <property type="molecule type" value="Genomic_DNA"/>
</dbReference>
<evidence type="ECO:0000256" key="4">
    <source>
        <dbReference type="ARBA" id="ARBA00022741"/>
    </source>
</evidence>
<dbReference type="SUPFAM" id="SSF52402">
    <property type="entry name" value="Adenine nucleotide alpha hydrolases-like"/>
    <property type="match status" value="1"/>
</dbReference>
<comment type="similarity">
    <text evidence="9">Belongs to the MnmA/TRMU family.</text>
</comment>
<comment type="function">
    <text evidence="9">Catalyzes the 2-thiolation of uridine at the wobble position (U34) of tRNA, leading to the formation of s(2)U34.</text>
</comment>
<evidence type="ECO:0000256" key="9">
    <source>
        <dbReference type="HAMAP-Rule" id="MF_00144"/>
    </source>
</evidence>
<keyword evidence="6 9" id="KW-0694">RNA-binding</keyword>
<dbReference type="Gene3D" id="3.40.50.620">
    <property type="entry name" value="HUPs"/>
    <property type="match status" value="1"/>
</dbReference>
<keyword evidence="5 9" id="KW-0067">ATP-binding</keyword>
<evidence type="ECO:0000259" key="10">
    <source>
        <dbReference type="Pfam" id="PF20258"/>
    </source>
</evidence>
<comment type="caution">
    <text evidence="9">Lacks conserved residue(s) required for the propagation of feature annotation.</text>
</comment>
<keyword evidence="2 9" id="KW-0808">Transferase</keyword>
<feature type="active site" description="Cysteine persulfide intermediate" evidence="9">
    <location>
        <position position="190"/>
    </location>
</feature>
<keyword evidence="1 9" id="KW-0820">tRNA-binding</keyword>
<evidence type="ECO:0000256" key="2">
    <source>
        <dbReference type="ARBA" id="ARBA00022679"/>
    </source>
</evidence>
<dbReference type="Pfam" id="PF20259">
    <property type="entry name" value="tRNA_Me_trans_M"/>
    <property type="match status" value="1"/>
</dbReference>
<dbReference type="InterPro" id="IPR046885">
    <property type="entry name" value="MnmA-like_C"/>
</dbReference>
<dbReference type="GO" id="GO:0000049">
    <property type="term" value="F:tRNA binding"/>
    <property type="evidence" value="ECO:0007669"/>
    <property type="project" value="UniProtKB-KW"/>
</dbReference>
<feature type="region of interest" description="Interaction with tRNA" evidence="9">
    <location>
        <begin position="296"/>
        <end position="297"/>
    </location>
</feature>
<evidence type="ECO:0000256" key="5">
    <source>
        <dbReference type="ARBA" id="ARBA00022840"/>
    </source>
</evidence>
<dbReference type="HAMAP" id="MF_00144">
    <property type="entry name" value="tRNA_thiouridyl_MnmA"/>
    <property type="match status" value="1"/>
</dbReference>
<dbReference type="GO" id="GO:0005524">
    <property type="term" value="F:ATP binding"/>
    <property type="evidence" value="ECO:0007669"/>
    <property type="project" value="UniProtKB-KW"/>
</dbReference>
<dbReference type="InterPro" id="IPR046884">
    <property type="entry name" value="MnmA-like_central"/>
</dbReference>
<dbReference type="Gene3D" id="2.30.30.280">
    <property type="entry name" value="Adenine nucleotide alpha hydrolases-like domains"/>
    <property type="match status" value="1"/>
</dbReference>
<comment type="catalytic activity">
    <reaction evidence="8 9">
        <text>S-sulfanyl-L-cysteinyl-[protein] + uridine(34) in tRNA + AH2 + ATP = 2-thiouridine(34) in tRNA + L-cysteinyl-[protein] + A + AMP + diphosphate + H(+)</text>
        <dbReference type="Rhea" id="RHEA:47032"/>
        <dbReference type="Rhea" id="RHEA-COMP:10131"/>
        <dbReference type="Rhea" id="RHEA-COMP:11726"/>
        <dbReference type="Rhea" id="RHEA-COMP:11727"/>
        <dbReference type="Rhea" id="RHEA-COMP:11728"/>
        <dbReference type="ChEBI" id="CHEBI:13193"/>
        <dbReference type="ChEBI" id="CHEBI:15378"/>
        <dbReference type="ChEBI" id="CHEBI:17499"/>
        <dbReference type="ChEBI" id="CHEBI:29950"/>
        <dbReference type="ChEBI" id="CHEBI:30616"/>
        <dbReference type="ChEBI" id="CHEBI:33019"/>
        <dbReference type="ChEBI" id="CHEBI:61963"/>
        <dbReference type="ChEBI" id="CHEBI:65315"/>
        <dbReference type="ChEBI" id="CHEBI:87170"/>
        <dbReference type="ChEBI" id="CHEBI:456215"/>
        <dbReference type="EC" id="2.8.1.13"/>
    </reaction>
</comment>
<feature type="binding site" evidence="9">
    <location>
        <position position="118"/>
    </location>
    <ligand>
        <name>ATP</name>
        <dbReference type="ChEBI" id="CHEBI:30616"/>
    </ligand>
</feature>
<evidence type="ECO:0000256" key="7">
    <source>
        <dbReference type="ARBA" id="ARBA00023157"/>
    </source>
</evidence>
<sequence>MSGGVDSSAVAYMLREAGHDLVGLFMRNGVDIKESEVSKKSCCSLGDARDARMVSAKLGIPFQAMDLSAEFQDVIQYFVSEYGRGRTPNPCAVCNRDLKMGKLLDFAEELGCAGVATGHYARISVEDGRVRLRRGVDRTKDQSYQLFSVKEKDLKRTATPLGDMEKVEVRALAEQAGIRTYAKKDSQEICFVPSNDYRRLLKERGVELHPGRIVDVYGRDHGEHEGTEHFTIGQRRGHGVAVGIPMYVVEIHPEEGLVVVGTEADCKAPSMVVDDLNWLGFDAPLGGSFRCAVQVRYRHDAAPATVELNDMGTRGIVTFDEPQMAVAPGQGAAFYELDEAAHAGTELSLGGGWIESAARSQESPEALEVAR</sequence>
<protein>
    <recommendedName>
        <fullName evidence="9">tRNA-specific 2-thiouridylase MnmA</fullName>
        <ecNumber evidence="9">2.8.1.13</ecNumber>
    </recommendedName>
</protein>
<dbReference type="GO" id="GO:0103016">
    <property type="term" value="F:tRNA-uridine 2-sulfurtransferase activity"/>
    <property type="evidence" value="ECO:0007669"/>
    <property type="project" value="UniProtKB-EC"/>
</dbReference>
<accession>A0A518EU73</accession>
<dbReference type="Pfam" id="PF20258">
    <property type="entry name" value="tRNA_Me_trans_C"/>
    <property type="match status" value="1"/>
</dbReference>
<evidence type="ECO:0000313" key="13">
    <source>
        <dbReference type="Proteomes" id="UP000320390"/>
    </source>
</evidence>
<dbReference type="Pfam" id="PF03054">
    <property type="entry name" value="tRNA_Me_trans"/>
    <property type="match status" value="1"/>
</dbReference>
<reference evidence="12 13" key="1">
    <citation type="submission" date="2019-02" db="EMBL/GenBank/DDBJ databases">
        <title>Deep-cultivation of Planctomycetes and their phenomic and genomic characterization uncovers novel biology.</title>
        <authorList>
            <person name="Wiegand S."/>
            <person name="Jogler M."/>
            <person name="Boedeker C."/>
            <person name="Pinto D."/>
            <person name="Vollmers J."/>
            <person name="Rivas-Marin E."/>
            <person name="Kohn T."/>
            <person name="Peeters S.H."/>
            <person name="Heuer A."/>
            <person name="Rast P."/>
            <person name="Oberbeckmann S."/>
            <person name="Bunk B."/>
            <person name="Jeske O."/>
            <person name="Meyerdierks A."/>
            <person name="Storesund J.E."/>
            <person name="Kallscheuer N."/>
            <person name="Luecker S."/>
            <person name="Lage O.M."/>
            <person name="Pohl T."/>
            <person name="Merkel B.J."/>
            <person name="Hornburger P."/>
            <person name="Mueller R.-W."/>
            <person name="Bruemmer F."/>
            <person name="Labrenz M."/>
            <person name="Spormann A.M."/>
            <person name="Op den Camp H."/>
            <person name="Overmann J."/>
            <person name="Amann R."/>
            <person name="Jetten M.S.M."/>
            <person name="Mascher T."/>
            <person name="Medema M.H."/>
            <person name="Devos D.P."/>
            <person name="Kaster A.-K."/>
            <person name="Ovreas L."/>
            <person name="Rohde M."/>
            <person name="Galperin M.Y."/>
            <person name="Jogler C."/>
        </authorList>
    </citation>
    <scope>NUCLEOTIDE SEQUENCE [LARGE SCALE GENOMIC DNA]</scope>
    <source>
        <strain evidence="12 13">Poly30</strain>
    </source>
</reference>
<dbReference type="PANTHER" id="PTHR11933:SF5">
    <property type="entry name" value="MITOCHONDRIAL TRNA-SPECIFIC 2-THIOURIDYLASE 1"/>
    <property type="match status" value="1"/>
</dbReference>
<dbReference type="CDD" id="cd01998">
    <property type="entry name" value="MnmA_TRMU-like"/>
    <property type="match status" value="1"/>
</dbReference>
<dbReference type="EC" id="2.8.1.13" evidence="9"/>
<evidence type="ECO:0000256" key="8">
    <source>
        <dbReference type="ARBA" id="ARBA00051542"/>
    </source>
</evidence>
<organism evidence="12 13">
    <name type="scientific">Saltatorellus ferox</name>
    <dbReference type="NCBI Taxonomy" id="2528018"/>
    <lineage>
        <taxon>Bacteria</taxon>
        <taxon>Pseudomonadati</taxon>
        <taxon>Planctomycetota</taxon>
        <taxon>Planctomycetia</taxon>
        <taxon>Planctomycetia incertae sedis</taxon>
        <taxon>Saltatorellus</taxon>
    </lineage>
</organism>
<feature type="domain" description="tRNA-specific 2-thiouridylase MnmA-like central" evidence="11">
    <location>
        <begin position="207"/>
        <end position="261"/>
    </location>
</feature>
<evidence type="ECO:0000259" key="11">
    <source>
        <dbReference type="Pfam" id="PF20259"/>
    </source>
</evidence>
<proteinExistence type="inferred from homology"/>
<name>A0A518EU73_9BACT</name>
<feature type="domain" description="tRNA-specific 2-thiouridylase MnmA-like C-terminal" evidence="10">
    <location>
        <begin position="271"/>
        <end position="354"/>
    </location>
</feature>
<feature type="region of interest" description="Interaction with tRNA" evidence="9">
    <location>
        <begin position="140"/>
        <end position="142"/>
    </location>
</feature>
<keyword evidence="9" id="KW-0963">Cytoplasm</keyword>
<gene>
    <name evidence="9 12" type="primary">mnmA</name>
    <name evidence="12" type="ORF">Poly30_31710</name>
</gene>
<feature type="site" description="Interaction with tRNA" evidence="9">
    <location>
        <position position="330"/>
    </location>
</feature>
<dbReference type="InterPro" id="IPR023382">
    <property type="entry name" value="MnmA-like_central_sf"/>
</dbReference>
<dbReference type="Proteomes" id="UP000320390">
    <property type="component" value="Chromosome"/>
</dbReference>
<evidence type="ECO:0000256" key="3">
    <source>
        <dbReference type="ARBA" id="ARBA00022694"/>
    </source>
</evidence>
<feature type="binding site" evidence="9">
    <location>
        <position position="26"/>
    </location>
    <ligand>
        <name>ATP</name>
        <dbReference type="ChEBI" id="CHEBI:30616"/>
    </ligand>
</feature>